<evidence type="ECO:0000256" key="3">
    <source>
        <dbReference type="ARBA" id="ARBA00022827"/>
    </source>
</evidence>
<keyword evidence="5" id="KW-0503">Monooxygenase</keyword>
<keyword evidence="9" id="KW-1185">Reference proteome</keyword>
<dbReference type="InterPro" id="IPR036188">
    <property type="entry name" value="FAD/NAD-bd_sf"/>
</dbReference>
<feature type="transmembrane region" description="Helical" evidence="6">
    <location>
        <begin position="6"/>
        <end position="26"/>
    </location>
</feature>
<dbReference type="AlphaFoldDB" id="A0A1Y0C9Y3"/>
<evidence type="ECO:0000256" key="4">
    <source>
        <dbReference type="ARBA" id="ARBA00023002"/>
    </source>
</evidence>
<dbReference type="PANTHER" id="PTHR13789">
    <property type="entry name" value="MONOOXYGENASE"/>
    <property type="match status" value="1"/>
</dbReference>
<protein>
    <submittedName>
        <fullName evidence="8">3-hydroxybenzoate 6-hydroxylase</fullName>
    </submittedName>
</protein>
<dbReference type="PANTHER" id="PTHR13789:SF318">
    <property type="entry name" value="GERANYLGERANYL DIPHOSPHATE REDUCTASE"/>
    <property type="match status" value="1"/>
</dbReference>
<dbReference type="InterPro" id="IPR002938">
    <property type="entry name" value="FAD-bd"/>
</dbReference>
<sequence length="400" mass="44020">MSSLDGTHVIIAGGGIGGAASAFALARKGARVTLFERSAEFGEVGAGLQVGPHGSRILQSWGLLDEVLADGVLPRSIVFRDAITAEELTRVDLGDEYRARYGGPYFVTHRSDLHATLVAAARAAGAELYTGLTVTDVVTEADRAYVTTDDGRTHQADVALALDGIKSRLRAKIVDDQPVSSGYAAYRGTIPYADAELDEDITDVIGYIGPNCHFIQYPLRQGTMLNQVAVFRSPGYFAGVENWGGPGELDSAYEHCHQNIRRQLKHMWTDRWWPMYDREPIENWVDGRMMLLGDAAHPPLQYLASGAVMAIEDAKCIADYAAADYVPGGGNAAWPQILKNVNAERAPRCNRIVETCRFWGELWHVDGAGRIARNELFRTRDTSSYQYTDWLWSYSSDRVA</sequence>
<dbReference type="InterPro" id="IPR050493">
    <property type="entry name" value="FAD-dep_Monooxygenase_BioMet"/>
</dbReference>
<keyword evidence="2" id="KW-0285">Flavoprotein</keyword>
<keyword evidence="3" id="KW-0274">FAD</keyword>
<dbReference type="PRINTS" id="PR00420">
    <property type="entry name" value="RNGMNOXGNASE"/>
</dbReference>
<evidence type="ECO:0000256" key="1">
    <source>
        <dbReference type="ARBA" id="ARBA00001974"/>
    </source>
</evidence>
<name>A0A1Y0C9Y3_9MYCO</name>
<dbReference type="SUPFAM" id="SSF54373">
    <property type="entry name" value="FAD-linked reductases, C-terminal domain"/>
    <property type="match status" value="1"/>
</dbReference>
<accession>A0A1Y0C9Y3</accession>
<gene>
    <name evidence="8" type="ORF">BTO20_29025</name>
</gene>
<comment type="cofactor">
    <cofactor evidence="1">
        <name>FAD</name>
        <dbReference type="ChEBI" id="CHEBI:57692"/>
    </cofactor>
</comment>
<dbReference type="EMBL" id="CP020809">
    <property type="protein sequence ID" value="ART72053.1"/>
    <property type="molecule type" value="Genomic_DNA"/>
</dbReference>
<dbReference type="Gene3D" id="3.50.50.60">
    <property type="entry name" value="FAD/NAD(P)-binding domain"/>
    <property type="match status" value="1"/>
</dbReference>
<evidence type="ECO:0000313" key="8">
    <source>
        <dbReference type="EMBL" id="ART72053.1"/>
    </source>
</evidence>
<feature type="domain" description="FAD-binding" evidence="7">
    <location>
        <begin position="7"/>
        <end position="354"/>
    </location>
</feature>
<dbReference type="GO" id="GO:0071949">
    <property type="term" value="F:FAD binding"/>
    <property type="evidence" value="ECO:0007669"/>
    <property type="project" value="InterPro"/>
</dbReference>
<keyword evidence="6" id="KW-0472">Membrane</keyword>
<evidence type="ECO:0000256" key="6">
    <source>
        <dbReference type="SAM" id="Phobius"/>
    </source>
</evidence>
<dbReference type="RefSeq" id="WP_087079383.1">
    <property type="nucleotide sequence ID" value="NZ_CP020809.1"/>
</dbReference>
<organism evidence="8 9">
    <name type="scientific">Mycobacterium dioxanotrophicus</name>
    <dbReference type="NCBI Taxonomy" id="482462"/>
    <lineage>
        <taxon>Bacteria</taxon>
        <taxon>Bacillati</taxon>
        <taxon>Actinomycetota</taxon>
        <taxon>Actinomycetes</taxon>
        <taxon>Mycobacteriales</taxon>
        <taxon>Mycobacteriaceae</taxon>
        <taxon>Mycobacterium</taxon>
    </lineage>
</organism>
<evidence type="ECO:0000256" key="2">
    <source>
        <dbReference type="ARBA" id="ARBA00022630"/>
    </source>
</evidence>
<keyword evidence="6" id="KW-1133">Transmembrane helix</keyword>
<dbReference type="OrthoDB" id="4568714at2"/>
<dbReference type="KEGG" id="mdx:BTO20_29025"/>
<keyword evidence="6" id="KW-0812">Transmembrane</keyword>
<dbReference type="Pfam" id="PF01494">
    <property type="entry name" value="FAD_binding_3"/>
    <property type="match status" value="1"/>
</dbReference>
<evidence type="ECO:0000259" key="7">
    <source>
        <dbReference type="Pfam" id="PF01494"/>
    </source>
</evidence>
<dbReference type="SUPFAM" id="SSF51905">
    <property type="entry name" value="FAD/NAD(P)-binding domain"/>
    <property type="match status" value="1"/>
</dbReference>
<keyword evidence="4" id="KW-0560">Oxidoreductase</keyword>
<proteinExistence type="predicted"/>
<reference evidence="8 9" key="1">
    <citation type="submission" date="2017-04" db="EMBL/GenBank/DDBJ databases">
        <title>Whole Genome Sequence of 1,4-Dioxane Degrading Bacterium Mycobacterium dioxanotrophicus PH-06.</title>
        <authorList>
            <person name="He Y."/>
        </authorList>
    </citation>
    <scope>NUCLEOTIDE SEQUENCE [LARGE SCALE GENOMIC DNA]</scope>
    <source>
        <strain evidence="8 9">PH-06</strain>
    </source>
</reference>
<dbReference type="GO" id="GO:0004497">
    <property type="term" value="F:monooxygenase activity"/>
    <property type="evidence" value="ECO:0007669"/>
    <property type="project" value="UniProtKB-KW"/>
</dbReference>
<dbReference type="Proteomes" id="UP000195331">
    <property type="component" value="Chromosome"/>
</dbReference>
<evidence type="ECO:0000313" key="9">
    <source>
        <dbReference type="Proteomes" id="UP000195331"/>
    </source>
</evidence>
<evidence type="ECO:0000256" key="5">
    <source>
        <dbReference type="ARBA" id="ARBA00023033"/>
    </source>
</evidence>